<protein>
    <submittedName>
        <fullName evidence="1">Uncharacterized protein</fullName>
    </submittedName>
</protein>
<evidence type="ECO:0000313" key="1">
    <source>
        <dbReference type="EMBL" id="JAH55941.1"/>
    </source>
</evidence>
<reference evidence="1" key="2">
    <citation type="journal article" date="2015" name="Fish Shellfish Immunol.">
        <title>Early steps in the European eel (Anguilla anguilla)-Vibrio vulnificus interaction in the gills: Role of the RtxA13 toxin.</title>
        <authorList>
            <person name="Callol A."/>
            <person name="Pajuelo D."/>
            <person name="Ebbesson L."/>
            <person name="Teles M."/>
            <person name="MacKenzie S."/>
            <person name="Amaro C."/>
        </authorList>
    </citation>
    <scope>NUCLEOTIDE SEQUENCE</scope>
</reference>
<dbReference type="EMBL" id="GBXM01052636">
    <property type="protein sequence ID" value="JAH55941.1"/>
    <property type="molecule type" value="Transcribed_RNA"/>
</dbReference>
<accession>A0A0E9TQV1</accession>
<dbReference type="AlphaFoldDB" id="A0A0E9TQV1"/>
<proteinExistence type="predicted"/>
<sequence>MYKDSCIGEALYYQAPGFLSFFFFHKKQSVTLENMQQSLHSAC</sequence>
<organism evidence="1">
    <name type="scientific">Anguilla anguilla</name>
    <name type="common">European freshwater eel</name>
    <name type="synonym">Muraena anguilla</name>
    <dbReference type="NCBI Taxonomy" id="7936"/>
    <lineage>
        <taxon>Eukaryota</taxon>
        <taxon>Metazoa</taxon>
        <taxon>Chordata</taxon>
        <taxon>Craniata</taxon>
        <taxon>Vertebrata</taxon>
        <taxon>Euteleostomi</taxon>
        <taxon>Actinopterygii</taxon>
        <taxon>Neopterygii</taxon>
        <taxon>Teleostei</taxon>
        <taxon>Anguilliformes</taxon>
        <taxon>Anguillidae</taxon>
        <taxon>Anguilla</taxon>
    </lineage>
</organism>
<reference evidence="1" key="1">
    <citation type="submission" date="2014-11" db="EMBL/GenBank/DDBJ databases">
        <authorList>
            <person name="Amaro Gonzalez C."/>
        </authorList>
    </citation>
    <scope>NUCLEOTIDE SEQUENCE</scope>
</reference>
<name>A0A0E9TQV1_ANGAN</name>